<feature type="compositionally biased region" description="Polar residues" evidence="1">
    <location>
        <begin position="109"/>
        <end position="126"/>
    </location>
</feature>
<name>A0A1I7VGZ1_LOALO</name>
<dbReference type="WBParaSite" id="EN70_2414">
    <property type="protein sequence ID" value="EN70_2414"/>
    <property type="gene ID" value="EN70_2414"/>
</dbReference>
<reference evidence="2" key="1">
    <citation type="submission" date="2012-04" db="EMBL/GenBank/DDBJ databases">
        <title>The Genome Sequence of Loa loa.</title>
        <authorList>
            <consortium name="The Broad Institute Genome Sequencing Platform"/>
            <consortium name="Broad Institute Genome Sequencing Center for Infectious Disease"/>
            <person name="Nutman T.B."/>
            <person name="Fink D.L."/>
            <person name="Russ C."/>
            <person name="Young S."/>
            <person name="Zeng Q."/>
            <person name="Gargeya S."/>
            <person name="Alvarado L."/>
            <person name="Berlin A."/>
            <person name="Chapman S.B."/>
            <person name="Chen Z."/>
            <person name="Freedman E."/>
            <person name="Gellesch M."/>
            <person name="Goldberg J."/>
            <person name="Griggs A."/>
            <person name="Gujja S."/>
            <person name="Heilman E.R."/>
            <person name="Heiman D."/>
            <person name="Howarth C."/>
            <person name="Mehta T."/>
            <person name="Neiman D."/>
            <person name="Pearson M."/>
            <person name="Roberts A."/>
            <person name="Saif S."/>
            <person name="Shea T."/>
            <person name="Shenoy N."/>
            <person name="Sisk P."/>
            <person name="Stolte C."/>
            <person name="Sykes S."/>
            <person name="White J."/>
            <person name="Yandava C."/>
            <person name="Haas B."/>
            <person name="Henn M.R."/>
            <person name="Nusbaum C."/>
            <person name="Birren B."/>
        </authorList>
    </citation>
    <scope>NUCLEOTIDE SEQUENCE [LARGE SCALE GENOMIC DNA]</scope>
</reference>
<feature type="compositionally biased region" description="Low complexity" evidence="1">
    <location>
        <begin position="16"/>
        <end position="40"/>
    </location>
</feature>
<evidence type="ECO:0000313" key="3">
    <source>
        <dbReference type="WBParaSite" id="EN70_2414"/>
    </source>
</evidence>
<protein>
    <submittedName>
        <fullName evidence="3">Uncharacterized protein</fullName>
    </submittedName>
</protein>
<proteinExistence type="predicted"/>
<keyword evidence="2" id="KW-1185">Reference proteome</keyword>
<organism evidence="2 3">
    <name type="scientific">Loa loa</name>
    <name type="common">Eye worm</name>
    <name type="synonym">Filaria loa</name>
    <dbReference type="NCBI Taxonomy" id="7209"/>
    <lineage>
        <taxon>Eukaryota</taxon>
        <taxon>Metazoa</taxon>
        <taxon>Ecdysozoa</taxon>
        <taxon>Nematoda</taxon>
        <taxon>Chromadorea</taxon>
        <taxon>Rhabditida</taxon>
        <taxon>Spirurina</taxon>
        <taxon>Spiruromorpha</taxon>
        <taxon>Filarioidea</taxon>
        <taxon>Onchocercidae</taxon>
        <taxon>Loa</taxon>
    </lineage>
</organism>
<feature type="region of interest" description="Disordered" evidence="1">
    <location>
        <begin position="107"/>
        <end position="126"/>
    </location>
</feature>
<feature type="region of interest" description="Disordered" evidence="1">
    <location>
        <begin position="13"/>
        <end position="40"/>
    </location>
</feature>
<accession>A0A1I7VGZ1</accession>
<evidence type="ECO:0000256" key="1">
    <source>
        <dbReference type="SAM" id="MobiDB-lite"/>
    </source>
</evidence>
<sequence>MKKLDEICFRLHEKQQQQQRQQQQQQHEQQQNNSNMNNNNLAEQLNSTICFTECDLSCNGNGCNEIDPNILLTPFRHINSLISQESASNNESAYKMDSINRNDAKEFSKNATDGKNPVNSSITNSW</sequence>
<evidence type="ECO:0000313" key="2">
    <source>
        <dbReference type="Proteomes" id="UP000095285"/>
    </source>
</evidence>
<dbReference type="Proteomes" id="UP000095285">
    <property type="component" value="Unassembled WGS sequence"/>
</dbReference>
<reference evidence="3" key="2">
    <citation type="submission" date="2016-11" db="UniProtKB">
        <authorList>
            <consortium name="WormBaseParasite"/>
        </authorList>
    </citation>
    <scope>IDENTIFICATION</scope>
</reference>
<dbReference type="AlphaFoldDB" id="A0A1I7VGZ1"/>